<reference evidence="2" key="1">
    <citation type="submission" date="2016-10" db="EMBL/GenBank/DDBJ databases">
        <authorList>
            <person name="Varghese N."/>
            <person name="Submissions S."/>
        </authorList>
    </citation>
    <scope>NUCLEOTIDE SEQUENCE [LARGE SCALE GENOMIC DNA]</scope>
    <source>
        <strain evidence="2">Gh-67</strain>
    </source>
</reference>
<evidence type="ECO:0000313" key="2">
    <source>
        <dbReference type="Proteomes" id="UP000199705"/>
    </source>
</evidence>
<dbReference type="AlphaFoldDB" id="A0A1G7WFZ6"/>
<dbReference type="STRING" id="551996.SAMN05192573_104408"/>
<sequence>MFKTPNKSFIRLAVGSSSLGVQCINNIAANCLNYGPSVNKVYYSFLNMPLGSVTYFALSSLIENGTQSGFSYLNILYDYNTNPA</sequence>
<organism evidence="1 2">
    <name type="scientific">Mucilaginibacter gossypii</name>
    <dbReference type="NCBI Taxonomy" id="551996"/>
    <lineage>
        <taxon>Bacteria</taxon>
        <taxon>Pseudomonadati</taxon>
        <taxon>Bacteroidota</taxon>
        <taxon>Sphingobacteriia</taxon>
        <taxon>Sphingobacteriales</taxon>
        <taxon>Sphingobacteriaceae</taxon>
        <taxon>Mucilaginibacter</taxon>
    </lineage>
</organism>
<dbReference type="EMBL" id="FNCG01000004">
    <property type="protein sequence ID" value="SDG70818.1"/>
    <property type="molecule type" value="Genomic_DNA"/>
</dbReference>
<keyword evidence="2" id="KW-1185">Reference proteome</keyword>
<protein>
    <submittedName>
        <fullName evidence="1">Uncharacterized protein</fullName>
    </submittedName>
</protein>
<evidence type="ECO:0000313" key="1">
    <source>
        <dbReference type="EMBL" id="SDG70818.1"/>
    </source>
</evidence>
<name>A0A1G7WFZ6_9SPHI</name>
<proteinExistence type="predicted"/>
<gene>
    <name evidence="1" type="ORF">SAMN05192573_104408</name>
</gene>
<dbReference type="Proteomes" id="UP000199705">
    <property type="component" value="Unassembled WGS sequence"/>
</dbReference>
<accession>A0A1G7WFZ6</accession>